<keyword evidence="2" id="KW-1185">Reference proteome</keyword>
<dbReference type="Gene3D" id="2.40.350.10">
    <property type="entry name" value="SO1590-like"/>
    <property type="match status" value="1"/>
</dbReference>
<dbReference type="InterPro" id="IPR021607">
    <property type="entry name" value="DUF3224"/>
</dbReference>
<dbReference type="EMBL" id="VFPM01000004">
    <property type="protein sequence ID" value="TQM57269.1"/>
    <property type="molecule type" value="Genomic_DNA"/>
</dbReference>
<evidence type="ECO:0000313" key="1">
    <source>
        <dbReference type="EMBL" id="TQM57269.1"/>
    </source>
</evidence>
<evidence type="ECO:0000313" key="2">
    <source>
        <dbReference type="Proteomes" id="UP000316747"/>
    </source>
</evidence>
<reference evidence="1 2" key="1">
    <citation type="submission" date="2019-06" db="EMBL/GenBank/DDBJ databases">
        <title>Genome sequencing of plant associated microbes to promote plant fitness in Sorghum bicolor and Oryza sativa.</title>
        <authorList>
            <person name="Coleman-Derr D."/>
        </authorList>
    </citation>
    <scope>NUCLEOTIDE SEQUENCE [LARGE SCALE GENOMIC DNA]</scope>
    <source>
        <strain evidence="1 2">KV-663</strain>
    </source>
</reference>
<name>A0A543HG14_9MICO</name>
<proteinExistence type="predicted"/>
<dbReference type="InterPro" id="IPR023159">
    <property type="entry name" value="SO1590-like_sf"/>
</dbReference>
<sequence>MTSFRPDSDVILTGTFYPAGVGAAGVAPMLSTCTFTTSDVDVTDYAPAIATGLPSGHLRMTKTYAGDLAGRSVTQFTSAFDQERGVGTYVALESFEGTVDGRRGAFAFAHAASTSGTDRFNEYGVIVPESGTAELAGITGTVRLRIDADGTHFLDVEYELPGGA</sequence>
<dbReference type="AlphaFoldDB" id="A0A543HG14"/>
<dbReference type="Pfam" id="PF11528">
    <property type="entry name" value="DUF3224"/>
    <property type="match status" value="1"/>
</dbReference>
<gene>
    <name evidence="1" type="ORF">FBY41_4090</name>
</gene>
<dbReference type="Proteomes" id="UP000316747">
    <property type="component" value="Unassembled WGS sequence"/>
</dbReference>
<accession>A0A543HG14</accession>
<organism evidence="1 2">
    <name type="scientific">Humibacillus xanthopallidus</name>
    <dbReference type="NCBI Taxonomy" id="412689"/>
    <lineage>
        <taxon>Bacteria</taxon>
        <taxon>Bacillati</taxon>
        <taxon>Actinomycetota</taxon>
        <taxon>Actinomycetes</taxon>
        <taxon>Micrococcales</taxon>
        <taxon>Intrasporangiaceae</taxon>
        <taxon>Humibacillus</taxon>
    </lineage>
</organism>
<protein>
    <submittedName>
        <fullName evidence="1">Uncharacterized protein DUF3224</fullName>
    </submittedName>
</protein>
<comment type="caution">
    <text evidence="1">The sequence shown here is derived from an EMBL/GenBank/DDBJ whole genome shotgun (WGS) entry which is preliminary data.</text>
</comment>
<dbReference type="SUPFAM" id="SSF159238">
    <property type="entry name" value="SO1590-like"/>
    <property type="match status" value="1"/>
</dbReference>